<reference evidence="4 5" key="1">
    <citation type="journal article" date="2019" name="Plant Biotechnol. J.">
        <title>The red bayberry genome and genetic basis of sex determination.</title>
        <authorList>
            <person name="Jia H.M."/>
            <person name="Jia H.J."/>
            <person name="Cai Q.L."/>
            <person name="Wang Y."/>
            <person name="Zhao H.B."/>
            <person name="Yang W.F."/>
            <person name="Wang G.Y."/>
            <person name="Li Y.H."/>
            <person name="Zhan D.L."/>
            <person name="Shen Y.T."/>
            <person name="Niu Q.F."/>
            <person name="Chang L."/>
            <person name="Qiu J."/>
            <person name="Zhao L."/>
            <person name="Xie H.B."/>
            <person name="Fu W.Y."/>
            <person name="Jin J."/>
            <person name="Li X.W."/>
            <person name="Jiao Y."/>
            <person name="Zhou C.C."/>
            <person name="Tu T."/>
            <person name="Chai C.Y."/>
            <person name="Gao J.L."/>
            <person name="Fan L.J."/>
            <person name="van de Weg E."/>
            <person name="Wang J.Y."/>
            <person name="Gao Z.S."/>
        </authorList>
    </citation>
    <scope>NUCLEOTIDE SEQUENCE [LARGE SCALE GENOMIC DNA]</scope>
    <source>
        <tissue evidence="4">Leaves</tissue>
    </source>
</reference>
<dbReference type="Proteomes" id="UP000516437">
    <property type="component" value="Chromosome 4"/>
</dbReference>
<evidence type="ECO:0000313" key="4">
    <source>
        <dbReference type="EMBL" id="KAB1217278.1"/>
    </source>
</evidence>
<dbReference type="InterPro" id="IPR020472">
    <property type="entry name" value="WD40_PAC1"/>
</dbReference>
<keyword evidence="2" id="KW-0677">Repeat</keyword>
<dbReference type="CDD" id="cd00200">
    <property type="entry name" value="WD40"/>
    <property type="match status" value="1"/>
</dbReference>
<dbReference type="PANTHER" id="PTHR22844">
    <property type="entry name" value="F-BOX AND WD40 DOMAIN PROTEIN"/>
    <property type="match status" value="1"/>
</dbReference>
<dbReference type="PROSITE" id="PS50082">
    <property type="entry name" value="WD_REPEATS_2"/>
    <property type="match status" value="3"/>
</dbReference>
<evidence type="ECO:0000256" key="3">
    <source>
        <dbReference type="PROSITE-ProRule" id="PRU00221"/>
    </source>
</evidence>
<dbReference type="Gene3D" id="2.130.10.10">
    <property type="entry name" value="YVTN repeat-like/Quinoprotein amine dehydrogenase"/>
    <property type="match status" value="3"/>
</dbReference>
<dbReference type="EMBL" id="RXIC02000022">
    <property type="protein sequence ID" value="KAB1217278.1"/>
    <property type="molecule type" value="Genomic_DNA"/>
</dbReference>
<dbReference type="PANTHER" id="PTHR22844:SF324">
    <property type="entry name" value="TRANSDUCIN_WD40 REPEAT PROTEIN"/>
    <property type="match status" value="1"/>
</dbReference>
<dbReference type="InterPro" id="IPR045182">
    <property type="entry name" value="JINGUBANG-like"/>
</dbReference>
<dbReference type="Pfam" id="PF00400">
    <property type="entry name" value="WD40"/>
    <property type="match status" value="4"/>
</dbReference>
<evidence type="ECO:0000256" key="1">
    <source>
        <dbReference type="ARBA" id="ARBA00022574"/>
    </source>
</evidence>
<protein>
    <submittedName>
        <fullName evidence="4">F-box/WD repeat-containing protein lin-23</fullName>
    </submittedName>
</protein>
<dbReference type="InterPro" id="IPR019775">
    <property type="entry name" value="WD40_repeat_CS"/>
</dbReference>
<feature type="repeat" description="WD" evidence="3">
    <location>
        <begin position="195"/>
        <end position="235"/>
    </location>
</feature>
<dbReference type="InterPro" id="IPR001680">
    <property type="entry name" value="WD40_rpt"/>
</dbReference>
<dbReference type="PRINTS" id="PR00320">
    <property type="entry name" value="GPROTEINBRPT"/>
</dbReference>
<keyword evidence="5" id="KW-1185">Reference proteome</keyword>
<dbReference type="PROSITE" id="PS00678">
    <property type="entry name" value="WD_REPEATS_1"/>
    <property type="match status" value="1"/>
</dbReference>
<gene>
    <name evidence="4" type="ORF">CJ030_MR4G021043</name>
</gene>
<keyword evidence="1 3" id="KW-0853">WD repeat</keyword>
<evidence type="ECO:0000256" key="2">
    <source>
        <dbReference type="ARBA" id="ARBA00022737"/>
    </source>
</evidence>
<evidence type="ECO:0000313" key="5">
    <source>
        <dbReference type="Proteomes" id="UP000516437"/>
    </source>
</evidence>
<dbReference type="FunFam" id="2.130.10.10:FF:000775">
    <property type="entry name" value="BnaA09g28200D protein"/>
    <property type="match status" value="1"/>
</dbReference>
<feature type="repeat" description="WD" evidence="3">
    <location>
        <begin position="240"/>
        <end position="281"/>
    </location>
</feature>
<dbReference type="AlphaFoldDB" id="A0A6A1W0E9"/>
<dbReference type="OrthoDB" id="674604at2759"/>
<proteinExistence type="predicted"/>
<dbReference type="InterPro" id="IPR036322">
    <property type="entry name" value="WD40_repeat_dom_sf"/>
</dbReference>
<organism evidence="4 5">
    <name type="scientific">Morella rubra</name>
    <name type="common">Chinese bayberry</name>
    <dbReference type="NCBI Taxonomy" id="262757"/>
    <lineage>
        <taxon>Eukaryota</taxon>
        <taxon>Viridiplantae</taxon>
        <taxon>Streptophyta</taxon>
        <taxon>Embryophyta</taxon>
        <taxon>Tracheophyta</taxon>
        <taxon>Spermatophyta</taxon>
        <taxon>Magnoliopsida</taxon>
        <taxon>eudicotyledons</taxon>
        <taxon>Gunneridae</taxon>
        <taxon>Pentapetalae</taxon>
        <taxon>rosids</taxon>
        <taxon>fabids</taxon>
        <taxon>Fagales</taxon>
        <taxon>Myricaceae</taxon>
        <taxon>Morella</taxon>
    </lineage>
</organism>
<comment type="caution">
    <text evidence="4">The sequence shown here is derived from an EMBL/GenBank/DDBJ whole genome shotgun (WGS) entry which is preliminary data.</text>
</comment>
<accession>A0A6A1W0E9</accession>
<name>A0A6A1W0E9_9ROSI</name>
<feature type="repeat" description="WD" evidence="3">
    <location>
        <begin position="286"/>
        <end position="316"/>
    </location>
</feature>
<dbReference type="PROSITE" id="PS50294">
    <property type="entry name" value="WD_REPEATS_REGION"/>
    <property type="match status" value="2"/>
</dbReference>
<dbReference type="InterPro" id="IPR015943">
    <property type="entry name" value="WD40/YVTN_repeat-like_dom_sf"/>
</dbReference>
<dbReference type="SMART" id="SM00320">
    <property type="entry name" value="WD40"/>
    <property type="match status" value="7"/>
</dbReference>
<dbReference type="SUPFAM" id="SSF50978">
    <property type="entry name" value="WD40 repeat-like"/>
    <property type="match status" value="1"/>
</dbReference>
<sequence>MHCSQAVSQQATILGPQTNISPGCEQCSVLSHGSLTKHHRVIALKTPHSHISCLAVHNNLLYAASNNIINVFNLSNYTHVESFNEDPSSGSVKSIAFNDTKIFTAHQDSKIRVWQIAQSKRHHLVSTLPTVKDRLYRSLLPRNYVNVRRHKKRLWIEHWDAVSGLVVNERLMYSVSWDKSFKIWNVSDHRCLESVKAHEDAVNAIAVSDSGVVYTASADGCIRVWERDDNARRHTLVSTLEKHNSTVNALALNSDGRVLFSGGSDRSILVWEKKNGAESMVFVEALWGHTGAILCLINVDDLFASGSSDRTVRIWQRGKDSGYHCMTVMEGHEKPVKSLVAVPMGVSNGVLSVCSGSLDGEMRIWEVLGSDVGDGSSDKISFGSCYDLVGK</sequence>